<name>A0A9D9H1N3_9BACT</name>
<dbReference type="Proteomes" id="UP000823612">
    <property type="component" value="Unassembled WGS sequence"/>
</dbReference>
<sequence length="478" mass="54237">MGKLFIFAIGGTGSRVLRSLTFLLASGVKASSDTIVPIIIDPDQEAADLTRATDLLRSYNKIRKDLSFSETERSRFFEQEIEESVAHFQLPLNINTGNGHFRDYISESGMGKANQAFVNLLFSKKNLDADMTVGFKGNPNMGSVVLNQFSTSQAFKEFANAFRQGDKIFIVSSIFGGTGASGFPLLTKVLRSQDKNIPNSANINAATIGAVTVLPYFGIKQDENSAIDSSTFIAKTRAALLYYYDNISENNSLDYLYYLADEQASMYENCEGGKFQQNDAHLIEFLAALAILDFDSSLEPEAGKRRETVHKEFGMKEMEDYIHFSNFDDKTKEIIEKPLIRFSLFRNYFQDRDRLSYVSQSWVKDKDGVNMEFFKKPYFEEVHKFQNSFAEWLKELQGNKRSLDLFDFSKSKESPFSIVKGTEQPRKSIFKGVLGKKDYALFDRELNSAKSQSGKDEQKFMDRFYGATSELVDKQFNI</sequence>
<reference evidence="1" key="1">
    <citation type="submission" date="2020-10" db="EMBL/GenBank/DDBJ databases">
        <authorList>
            <person name="Gilroy R."/>
        </authorList>
    </citation>
    <scope>NUCLEOTIDE SEQUENCE</scope>
    <source>
        <strain evidence="1">2889</strain>
    </source>
</reference>
<dbReference type="Gene3D" id="3.40.50.1440">
    <property type="entry name" value="Tubulin/FtsZ, GTPase domain"/>
    <property type="match status" value="1"/>
</dbReference>
<protein>
    <submittedName>
        <fullName evidence="1">Uncharacterized protein</fullName>
    </submittedName>
</protein>
<comment type="caution">
    <text evidence="1">The sequence shown here is derived from an EMBL/GenBank/DDBJ whole genome shotgun (WGS) entry which is preliminary data.</text>
</comment>
<organism evidence="1 2">
    <name type="scientific">Candidatus Pullibacteroides excrementavium</name>
    <dbReference type="NCBI Taxonomy" id="2840905"/>
    <lineage>
        <taxon>Bacteria</taxon>
        <taxon>Pseudomonadati</taxon>
        <taxon>Bacteroidota</taxon>
        <taxon>Bacteroidia</taxon>
        <taxon>Bacteroidales</taxon>
        <taxon>Candidatus Pullibacteroides</taxon>
    </lineage>
</organism>
<dbReference type="InterPro" id="IPR036525">
    <property type="entry name" value="Tubulin/FtsZ_GTPase_sf"/>
</dbReference>
<evidence type="ECO:0000313" key="2">
    <source>
        <dbReference type="Proteomes" id="UP000823612"/>
    </source>
</evidence>
<accession>A0A9D9H1N3</accession>
<evidence type="ECO:0000313" key="1">
    <source>
        <dbReference type="EMBL" id="MBO8433011.1"/>
    </source>
</evidence>
<gene>
    <name evidence="1" type="ORF">IAB08_06940</name>
</gene>
<dbReference type="EMBL" id="JADIMZ010000102">
    <property type="protein sequence ID" value="MBO8433011.1"/>
    <property type="molecule type" value="Genomic_DNA"/>
</dbReference>
<dbReference type="SUPFAM" id="SSF52490">
    <property type="entry name" value="Tubulin nucleotide-binding domain-like"/>
    <property type="match status" value="1"/>
</dbReference>
<proteinExistence type="predicted"/>
<reference evidence="1" key="2">
    <citation type="journal article" date="2021" name="PeerJ">
        <title>Extensive microbial diversity within the chicken gut microbiome revealed by metagenomics and culture.</title>
        <authorList>
            <person name="Gilroy R."/>
            <person name="Ravi A."/>
            <person name="Getino M."/>
            <person name="Pursley I."/>
            <person name="Horton D.L."/>
            <person name="Alikhan N.F."/>
            <person name="Baker D."/>
            <person name="Gharbi K."/>
            <person name="Hall N."/>
            <person name="Watson M."/>
            <person name="Adriaenssens E.M."/>
            <person name="Foster-Nyarko E."/>
            <person name="Jarju S."/>
            <person name="Secka A."/>
            <person name="Antonio M."/>
            <person name="Oren A."/>
            <person name="Chaudhuri R.R."/>
            <person name="La Ragione R."/>
            <person name="Hildebrand F."/>
            <person name="Pallen M.J."/>
        </authorList>
    </citation>
    <scope>NUCLEOTIDE SEQUENCE</scope>
    <source>
        <strain evidence="1">2889</strain>
    </source>
</reference>
<dbReference type="AlphaFoldDB" id="A0A9D9H1N3"/>